<dbReference type="EMBL" id="CM043021">
    <property type="protein sequence ID" value="KAI4458518.1"/>
    <property type="molecule type" value="Genomic_DNA"/>
</dbReference>
<proteinExistence type="predicted"/>
<comment type="caution">
    <text evidence="1">The sequence shown here is derived from an EMBL/GenBank/DDBJ whole genome shotgun (WGS) entry which is preliminary data.</text>
</comment>
<sequence>MEEMKFFDLNVRILKLSGLWVPNFSNKWKHRRTIAYNSICILYSMIYFTIAELISLKESAANLNDLVKNLNMLMSFLLTLIKVIVWFRYRKDILKIIRFLETPRNVFKDYNLNNEEIILKELEFKDTWTKSFFIMSTLVPLSAGILSITETLTTGEKYVVFRNDSSLIYIQKLPYYSWIPFDHTSSKCAFRIAVVSQCIALLNCGYITVGLDMLFVALASSITAHFMLTKEAFRSIGNFGSNEFDNAQNDNYIKFKNCMMHLQTLIKICQRLEVIYSFLILMQVLVSLVVLCTCLYLVSSIPVGVRLLGNELAYLLAIEIQVAVYCFVGNKLTDAWVAIAMAVAVVAEPPSGYSYSRPSGGGGGYSGGLSGGGGGYQAVPFGYQTNEGASVDPALLEQVRQILLKEEISSQSIGVSGGGGGGGISSSYGAPSPQYGVPSPQYGVPGYHAKVVGIDLEGIKQAIQVAQYNQISHQSFGGYPSSTYGVPSRPSSTYGAPF</sequence>
<keyword evidence="1" id="KW-0675">Receptor</keyword>
<dbReference type="Proteomes" id="UP001056778">
    <property type="component" value="Chromosome 7"/>
</dbReference>
<organism evidence="1 2">
    <name type="scientific">Holotrichia oblita</name>
    <name type="common">Chafer beetle</name>
    <dbReference type="NCBI Taxonomy" id="644536"/>
    <lineage>
        <taxon>Eukaryota</taxon>
        <taxon>Metazoa</taxon>
        <taxon>Ecdysozoa</taxon>
        <taxon>Arthropoda</taxon>
        <taxon>Hexapoda</taxon>
        <taxon>Insecta</taxon>
        <taxon>Pterygota</taxon>
        <taxon>Neoptera</taxon>
        <taxon>Endopterygota</taxon>
        <taxon>Coleoptera</taxon>
        <taxon>Polyphaga</taxon>
        <taxon>Scarabaeiformia</taxon>
        <taxon>Scarabaeidae</taxon>
        <taxon>Melolonthinae</taxon>
        <taxon>Holotrichia</taxon>
    </lineage>
</organism>
<name>A0ACB9ST77_HOLOL</name>
<evidence type="ECO:0000313" key="2">
    <source>
        <dbReference type="Proteomes" id="UP001056778"/>
    </source>
</evidence>
<protein>
    <submittedName>
        <fullName evidence="1">Odorant receptor</fullName>
    </submittedName>
</protein>
<keyword evidence="2" id="KW-1185">Reference proteome</keyword>
<gene>
    <name evidence="1" type="ORF">MML48_7g00013756</name>
</gene>
<reference evidence="1" key="1">
    <citation type="submission" date="2022-04" db="EMBL/GenBank/DDBJ databases">
        <title>Chromosome-scale genome assembly of Holotrichia oblita Faldermann.</title>
        <authorList>
            <person name="Rongchong L."/>
        </authorList>
    </citation>
    <scope>NUCLEOTIDE SEQUENCE</scope>
    <source>
        <strain evidence="1">81SQS9</strain>
    </source>
</reference>
<accession>A0ACB9ST77</accession>
<evidence type="ECO:0000313" key="1">
    <source>
        <dbReference type="EMBL" id="KAI4458518.1"/>
    </source>
</evidence>